<sequence length="279" mass="30928">MENSSTGLEDYVLGRDLYGSVRLDAQHLLWTLHNGYTLNPKIPISPGMKIAEIGTGTGLWLLDLAEHLPKTIQLDGYDISSSQYPSEAVLADNISLNVLDAFGDIPPHLAGKYDVVHLRFWCCVVKGDDPSLLIRHAMNLLKPGGYIQWEEAHLGRNFINGTVAEEFERIAKTIFTDANIIFNWVGEIDKYAEAVGLEVIDCATSAFRPSLVPLCTNTYLSGHVELLQAIPKLKGGQLSILNEKECRQLLFDLFAETKKGAIYHWPPVALLARKPSSNN</sequence>
<dbReference type="RefSeq" id="XP_018125741.1">
    <property type="nucleotide sequence ID" value="XM_018279366.2"/>
</dbReference>
<organism evidence="1 2">
    <name type="scientific">Pseudogymnoascus verrucosus</name>
    <dbReference type="NCBI Taxonomy" id="342668"/>
    <lineage>
        <taxon>Eukaryota</taxon>
        <taxon>Fungi</taxon>
        <taxon>Dikarya</taxon>
        <taxon>Ascomycota</taxon>
        <taxon>Pezizomycotina</taxon>
        <taxon>Leotiomycetes</taxon>
        <taxon>Thelebolales</taxon>
        <taxon>Thelebolaceae</taxon>
        <taxon>Pseudogymnoascus</taxon>
    </lineage>
</organism>
<dbReference type="Gene3D" id="3.40.50.150">
    <property type="entry name" value="Vaccinia Virus protein VP39"/>
    <property type="match status" value="1"/>
</dbReference>
<evidence type="ECO:0000313" key="2">
    <source>
        <dbReference type="Proteomes" id="UP000091956"/>
    </source>
</evidence>
<keyword evidence="2" id="KW-1185">Reference proteome</keyword>
<dbReference type="EMBL" id="KV460276">
    <property type="protein sequence ID" value="OBT92008.1"/>
    <property type="molecule type" value="Genomic_DNA"/>
</dbReference>
<evidence type="ECO:0008006" key="3">
    <source>
        <dbReference type="Google" id="ProtNLM"/>
    </source>
</evidence>
<dbReference type="SUPFAM" id="SSF53335">
    <property type="entry name" value="S-adenosyl-L-methionine-dependent methyltransferases"/>
    <property type="match status" value="1"/>
</dbReference>
<reference evidence="1 2" key="1">
    <citation type="submission" date="2016-03" db="EMBL/GenBank/DDBJ databases">
        <title>Comparative genomics of Pseudogymnoascus destructans, the fungus causing white-nose syndrome of bats.</title>
        <authorList>
            <person name="Palmer J.M."/>
            <person name="Drees K.P."/>
            <person name="Foster J.T."/>
            <person name="Lindner D.L."/>
        </authorList>
    </citation>
    <scope>NUCLEOTIDE SEQUENCE [LARGE SCALE GENOMIC DNA]</scope>
    <source>
        <strain evidence="1 2">UAMH 10579</strain>
    </source>
</reference>
<dbReference type="OrthoDB" id="184880at2759"/>
<dbReference type="Proteomes" id="UP000091956">
    <property type="component" value="Unassembled WGS sequence"/>
</dbReference>
<dbReference type="InterPro" id="IPR029063">
    <property type="entry name" value="SAM-dependent_MTases_sf"/>
</dbReference>
<dbReference type="GeneID" id="28843345"/>
<reference evidence="2" key="2">
    <citation type="journal article" date="2018" name="Nat. Commun.">
        <title>Extreme sensitivity to ultraviolet light in the fungal pathogen causing white-nose syndrome of bats.</title>
        <authorList>
            <person name="Palmer J.M."/>
            <person name="Drees K.P."/>
            <person name="Foster J.T."/>
            <person name="Lindner D.L."/>
        </authorList>
    </citation>
    <scope>NUCLEOTIDE SEQUENCE [LARGE SCALE GENOMIC DNA]</scope>
    <source>
        <strain evidence="2">UAMH 10579</strain>
    </source>
</reference>
<proteinExistence type="predicted"/>
<dbReference type="PANTHER" id="PTHR43591">
    <property type="entry name" value="METHYLTRANSFERASE"/>
    <property type="match status" value="1"/>
</dbReference>
<dbReference type="CDD" id="cd02440">
    <property type="entry name" value="AdoMet_MTases"/>
    <property type="match status" value="1"/>
</dbReference>
<dbReference type="STRING" id="342668.A0A1B8G851"/>
<protein>
    <recommendedName>
        <fullName evidence="3">Methyltransferase domain-containing protein</fullName>
    </recommendedName>
</protein>
<gene>
    <name evidence="1" type="ORF">VE01_09959</name>
</gene>
<dbReference type="Pfam" id="PF13489">
    <property type="entry name" value="Methyltransf_23"/>
    <property type="match status" value="1"/>
</dbReference>
<accession>A0A1B8G851</accession>
<dbReference type="PANTHER" id="PTHR43591:SF96">
    <property type="entry name" value="PUTATIVE-RELATED"/>
    <property type="match status" value="1"/>
</dbReference>
<name>A0A1B8G851_9PEZI</name>
<evidence type="ECO:0000313" key="1">
    <source>
        <dbReference type="EMBL" id="OBT92008.1"/>
    </source>
</evidence>
<dbReference type="AlphaFoldDB" id="A0A1B8G851"/>